<dbReference type="SUPFAM" id="SSF143744">
    <property type="entry name" value="GlcG-like"/>
    <property type="match status" value="1"/>
</dbReference>
<dbReference type="NCBIfam" id="NF002696">
    <property type="entry name" value="PRK02487.1-5"/>
    <property type="match status" value="1"/>
</dbReference>
<dbReference type="PANTHER" id="PTHR28255">
    <property type="match status" value="1"/>
</dbReference>
<name>A0A6J4RYU2_9ACTN</name>
<dbReference type="Pfam" id="PF03928">
    <property type="entry name" value="HbpS-like"/>
    <property type="match status" value="1"/>
</dbReference>
<dbReference type="HAMAP" id="MF_00761">
    <property type="entry name" value="UPF0303"/>
    <property type="match status" value="1"/>
</dbReference>
<evidence type="ECO:0000256" key="1">
    <source>
        <dbReference type="HAMAP-Rule" id="MF_00761"/>
    </source>
</evidence>
<protein>
    <recommendedName>
        <fullName evidence="1">UPF0303 protein AVDCRST_MAG69-1022</fullName>
    </recommendedName>
</protein>
<proteinExistence type="inferred from homology"/>
<dbReference type="InterPro" id="IPR038084">
    <property type="entry name" value="PduO/GlcC-like_sf"/>
</dbReference>
<dbReference type="InterPro" id="IPR010371">
    <property type="entry name" value="YBR137W-like"/>
</dbReference>
<dbReference type="Gene3D" id="3.30.450.150">
    <property type="entry name" value="Haem-degrading domain"/>
    <property type="match status" value="1"/>
</dbReference>
<reference evidence="2" key="1">
    <citation type="submission" date="2020-02" db="EMBL/GenBank/DDBJ databases">
        <authorList>
            <person name="Meier V. D."/>
        </authorList>
    </citation>
    <scope>NUCLEOTIDE SEQUENCE</scope>
    <source>
        <strain evidence="2">AVDCRST_MAG69</strain>
    </source>
</reference>
<organism evidence="2">
    <name type="scientific">uncultured Solirubrobacteraceae bacterium</name>
    <dbReference type="NCBI Taxonomy" id="1162706"/>
    <lineage>
        <taxon>Bacteria</taxon>
        <taxon>Bacillati</taxon>
        <taxon>Actinomycetota</taxon>
        <taxon>Thermoleophilia</taxon>
        <taxon>Solirubrobacterales</taxon>
        <taxon>Solirubrobacteraceae</taxon>
        <taxon>environmental samples</taxon>
    </lineage>
</organism>
<gene>
    <name evidence="2" type="ORF">AVDCRST_MAG69-1022</name>
</gene>
<sequence>MSDALPPTPETLAELLDEERELQFSLFDNALAWELGRRLVAAARDGGHGVTVDIRRGEQQLFHAALDGTSADNDAWIERKTAVVRRFGHSSLYVGMDCAVAGESPEERYRLDPLRYSAHGGAFPISVRGVGMVGTVTVSGLPQVEDHQLVVSVLRELIAEDTRP</sequence>
<comment type="similarity">
    <text evidence="1">Belongs to the UPF0303 family.</text>
</comment>
<dbReference type="AlphaFoldDB" id="A0A6J4RYU2"/>
<dbReference type="PANTHER" id="PTHR28255:SF1">
    <property type="entry name" value="UPF0303 PROTEIN YBR137W"/>
    <property type="match status" value="1"/>
</dbReference>
<evidence type="ECO:0000313" key="2">
    <source>
        <dbReference type="EMBL" id="CAA9485243.1"/>
    </source>
</evidence>
<accession>A0A6J4RYU2</accession>
<dbReference type="EMBL" id="CADCVP010000115">
    <property type="protein sequence ID" value="CAA9485243.1"/>
    <property type="molecule type" value="Genomic_DNA"/>
</dbReference>
<dbReference type="PIRSF" id="PIRSF008757">
    <property type="entry name" value="UCP008757"/>
    <property type="match status" value="1"/>
</dbReference>
<dbReference type="InterPro" id="IPR005624">
    <property type="entry name" value="PduO/GlcC-like"/>
</dbReference>